<dbReference type="AlphaFoldDB" id="A0A498IZK5"/>
<protein>
    <submittedName>
        <fullName evidence="1">Uncharacterized protein</fullName>
    </submittedName>
</protein>
<organism evidence="1 2">
    <name type="scientific">Malus domestica</name>
    <name type="common">Apple</name>
    <name type="synonym">Pyrus malus</name>
    <dbReference type="NCBI Taxonomy" id="3750"/>
    <lineage>
        <taxon>Eukaryota</taxon>
        <taxon>Viridiplantae</taxon>
        <taxon>Streptophyta</taxon>
        <taxon>Embryophyta</taxon>
        <taxon>Tracheophyta</taxon>
        <taxon>Spermatophyta</taxon>
        <taxon>Magnoliopsida</taxon>
        <taxon>eudicotyledons</taxon>
        <taxon>Gunneridae</taxon>
        <taxon>Pentapetalae</taxon>
        <taxon>rosids</taxon>
        <taxon>fabids</taxon>
        <taxon>Rosales</taxon>
        <taxon>Rosaceae</taxon>
        <taxon>Amygdaloideae</taxon>
        <taxon>Maleae</taxon>
        <taxon>Malus</taxon>
    </lineage>
</organism>
<gene>
    <name evidence="1" type="ORF">DVH24_034587</name>
</gene>
<reference evidence="1 2" key="1">
    <citation type="submission" date="2018-10" db="EMBL/GenBank/DDBJ databases">
        <title>A high-quality apple genome assembly.</title>
        <authorList>
            <person name="Hu J."/>
        </authorList>
    </citation>
    <scope>NUCLEOTIDE SEQUENCE [LARGE SCALE GENOMIC DNA]</scope>
    <source>
        <strain evidence="2">cv. HFTH1</strain>
        <tissue evidence="1">Young leaf</tissue>
    </source>
</reference>
<name>A0A498IZK5_MALDO</name>
<proteinExistence type="predicted"/>
<evidence type="ECO:0000313" key="2">
    <source>
        <dbReference type="Proteomes" id="UP000290289"/>
    </source>
</evidence>
<evidence type="ECO:0000313" key="1">
    <source>
        <dbReference type="EMBL" id="RXH87687.1"/>
    </source>
</evidence>
<accession>A0A498IZK5</accession>
<sequence>MNPTLMGGRTLSSWATPHIANWFYGGISTSSLYQSRLPDPHMLHVTTLCCPCVRLKNSSHVRECVENEFHIDERRDLICAYK</sequence>
<dbReference type="EMBL" id="RDQH01000336">
    <property type="protein sequence ID" value="RXH87687.1"/>
    <property type="molecule type" value="Genomic_DNA"/>
</dbReference>
<dbReference type="Proteomes" id="UP000290289">
    <property type="component" value="Chromosome 10"/>
</dbReference>
<keyword evidence="2" id="KW-1185">Reference proteome</keyword>
<comment type="caution">
    <text evidence="1">The sequence shown here is derived from an EMBL/GenBank/DDBJ whole genome shotgun (WGS) entry which is preliminary data.</text>
</comment>